<evidence type="ECO:0000313" key="1">
    <source>
        <dbReference type="EMBL" id="MPC49558.1"/>
    </source>
</evidence>
<dbReference type="AlphaFoldDB" id="A0A5B7FXC8"/>
<keyword evidence="2" id="KW-1185">Reference proteome</keyword>
<gene>
    <name evidence="1" type="ORF">E2C01_043364</name>
</gene>
<evidence type="ECO:0000313" key="2">
    <source>
        <dbReference type="Proteomes" id="UP000324222"/>
    </source>
</evidence>
<comment type="caution">
    <text evidence="1">The sequence shown here is derived from an EMBL/GenBank/DDBJ whole genome shotgun (WGS) entry which is preliminary data.</text>
</comment>
<reference evidence="1 2" key="1">
    <citation type="submission" date="2019-05" db="EMBL/GenBank/DDBJ databases">
        <title>Another draft genome of Portunus trituberculatus and its Hox gene families provides insights of decapod evolution.</title>
        <authorList>
            <person name="Jeong J.-H."/>
            <person name="Song I."/>
            <person name="Kim S."/>
            <person name="Choi T."/>
            <person name="Kim D."/>
            <person name="Ryu S."/>
            <person name="Kim W."/>
        </authorList>
    </citation>
    <scope>NUCLEOTIDE SEQUENCE [LARGE SCALE GENOMIC DNA]</scope>
    <source>
        <tissue evidence="1">Muscle</tissue>
    </source>
</reference>
<dbReference type="Proteomes" id="UP000324222">
    <property type="component" value="Unassembled WGS sequence"/>
</dbReference>
<name>A0A5B7FXC8_PORTR</name>
<organism evidence="1 2">
    <name type="scientific">Portunus trituberculatus</name>
    <name type="common">Swimming crab</name>
    <name type="synonym">Neptunus trituberculatus</name>
    <dbReference type="NCBI Taxonomy" id="210409"/>
    <lineage>
        <taxon>Eukaryota</taxon>
        <taxon>Metazoa</taxon>
        <taxon>Ecdysozoa</taxon>
        <taxon>Arthropoda</taxon>
        <taxon>Crustacea</taxon>
        <taxon>Multicrustacea</taxon>
        <taxon>Malacostraca</taxon>
        <taxon>Eumalacostraca</taxon>
        <taxon>Eucarida</taxon>
        <taxon>Decapoda</taxon>
        <taxon>Pleocyemata</taxon>
        <taxon>Brachyura</taxon>
        <taxon>Eubrachyura</taxon>
        <taxon>Portunoidea</taxon>
        <taxon>Portunidae</taxon>
        <taxon>Portuninae</taxon>
        <taxon>Portunus</taxon>
    </lineage>
</organism>
<protein>
    <submittedName>
        <fullName evidence="1">Uncharacterized protein</fullName>
    </submittedName>
</protein>
<accession>A0A5B7FXC8</accession>
<dbReference type="EMBL" id="VSRR010008951">
    <property type="protein sequence ID" value="MPC49558.1"/>
    <property type="molecule type" value="Genomic_DNA"/>
</dbReference>
<proteinExistence type="predicted"/>
<sequence length="141" mass="15668">MLATNSVDECSRRATTLPSLVRLAVVDATPRHPANLAMLDATPRHLANLAVLDATPRHPANLAVLEATPRHLANLIAIKISAYHQLRSRILRSESIYCAYYVFSEYLRCGGTWSLHFEEGLQPQMGVTTTGRSEGLKMDRR</sequence>